<dbReference type="Proteomes" id="UP000095042">
    <property type="component" value="Unassembled WGS sequence"/>
</dbReference>
<feature type="region of interest" description="Disordered" evidence="1">
    <location>
        <begin position="151"/>
        <end position="224"/>
    </location>
</feature>
<gene>
    <name evidence="2" type="ORF">AUC71_01285</name>
</gene>
<evidence type="ECO:0000256" key="1">
    <source>
        <dbReference type="SAM" id="MobiDB-lite"/>
    </source>
</evidence>
<keyword evidence="3" id="KW-1185">Reference proteome</keyword>
<sequence>MVSLSDVTANVGGRAVTGGATYQDDTVNLDVTVDLDGKPAKVTGSIAGIEKLLEGEPAPVKLAVDAPSLLPAQATVNGGVFYKNDTLVLSDISAVSAPYTLTANGTYKDDILVLDPVSANLEGQRVSGTATANFAGDMPAIKAALTGTSTGQGAAANAEPAAEAAAAQENEGEQAAAPAPPPAANPMAPPPGGETEIAVAPPAKSEAEPAAPVAPTPVPAAAPTERGLGWRTEKLGVLALKGVDADVDLTLETSFMKESGLLPGRSRSRCPAASSASMRRTSRPMAAADRWRFRSTRAPRPRSIV</sequence>
<feature type="compositionally biased region" description="Low complexity" evidence="1">
    <location>
        <begin position="151"/>
        <end position="177"/>
    </location>
</feature>
<feature type="compositionally biased region" description="Low complexity" evidence="1">
    <location>
        <begin position="269"/>
        <end position="288"/>
    </location>
</feature>
<comment type="caution">
    <text evidence="2">The sequence shown here is derived from an EMBL/GenBank/DDBJ whole genome shotgun (WGS) entry which is preliminary data.</text>
</comment>
<evidence type="ECO:0000313" key="3">
    <source>
        <dbReference type="Proteomes" id="UP000095042"/>
    </source>
</evidence>
<feature type="compositionally biased region" description="Pro residues" evidence="1">
    <location>
        <begin position="178"/>
        <end position="192"/>
    </location>
</feature>
<evidence type="ECO:0008006" key="4">
    <source>
        <dbReference type="Google" id="ProtNLM"/>
    </source>
</evidence>
<feature type="compositionally biased region" description="Basic residues" evidence="1">
    <location>
        <begin position="293"/>
        <end position="305"/>
    </location>
</feature>
<reference evidence="2 3" key="1">
    <citation type="journal article" date="2016" name="Environ. Microbiol.">
        <title>New Methyloceanibacter diversity from North Sea sediments includes methanotroph containing solely the soluble methane monooxygenase.</title>
        <authorList>
            <person name="Vekeman B."/>
            <person name="Kerckhof F.M."/>
            <person name="Cremers G."/>
            <person name="de Vos P."/>
            <person name="Vandamme P."/>
            <person name="Boon N."/>
            <person name="Op den Camp H.J."/>
            <person name="Heylen K."/>
        </authorList>
    </citation>
    <scope>NUCLEOTIDE SEQUENCE [LARGE SCALE GENOMIC DNA]</scope>
    <source>
        <strain evidence="2 3">R-67177</strain>
    </source>
</reference>
<feature type="compositionally biased region" description="Low complexity" evidence="1">
    <location>
        <begin position="198"/>
        <end position="211"/>
    </location>
</feature>
<organism evidence="2 3">
    <name type="scientific">Methyloceanibacter marginalis</name>
    <dbReference type="NCBI Taxonomy" id="1774971"/>
    <lineage>
        <taxon>Bacteria</taxon>
        <taxon>Pseudomonadati</taxon>
        <taxon>Pseudomonadota</taxon>
        <taxon>Alphaproteobacteria</taxon>
        <taxon>Hyphomicrobiales</taxon>
        <taxon>Hyphomicrobiaceae</taxon>
        <taxon>Methyloceanibacter</taxon>
    </lineage>
</organism>
<evidence type="ECO:0000313" key="2">
    <source>
        <dbReference type="EMBL" id="ODS02906.1"/>
    </source>
</evidence>
<protein>
    <recommendedName>
        <fullName evidence="4">AsmA domain-containing protein</fullName>
    </recommendedName>
</protein>
<proteinExistence type="predicted"/>
<feature type="region of interest" description="Disordered" evidence="1">
    <location>
        <begin position="262"/>
        <end position="305"/>
    </location>
</feature>
<name>A0A1E3WAU3_9HYPH</name>
<accession>A0A1E3WAU3</accession>
<dbReference type="AlphaFoldDB" id="A0A1E3WAU3"/>
<dbReference type="EMBL" id="LPWD01000201">
    <property type="protein sequence ID" value="ODS02906.1"/>
    <property type="molecule type" value="Genomic_DNA"/>
</dbReference>
<dbReference type="RefSeq" id="WP_069623892.1">
    <property type="nucleotide sequence ID" value="NZ_LPWD01000201.1"/>
</dbReference>